<dbReference type="AlphaFoldDB" id="A0A1M4UGJ7"/>
<feature type="transmembrane region" description="Helical" evidence="1">
    <location>
        <begin position="241"/>
        <end position="260"/>
    </location>
</feature>
<keyword evidence="3" id="KW-1185">Reference proteome</keyword>
<evidence type="ECO:0000313" key="3">
    <source>
        <dbReference type="Proteomes" id="UP000184485"/>
    </source>
</evidence>
<dbReference type="EMBL" id="FQUP01000001">
    <property type="protein sequence ID" value="SHE55758.1"/>
    <property type="molecule type" value="Genomic_DNA"/>
</dbReference>
<evidence type="ECO:0000256" key="1">
    <source>
        <dbReference type="SAM" id="Phobius"/>
    </source>
</evidence>
<protein>
    <submittedName>
        <fullName evidence="2">Uncharacterized protein</fullName>
    </submittedName>
</protein>
<keyword evidence="1" id="KW-0812">Transmembrane</keyword>
<feature type="transmembrane region" description="Helical" evidence="1">
    <location>
        <begin position="272"/>
        <end position="298"/>
    </location>
</feature>
<organism evidence="2 3">
    <name type="scientific">Kaistia soli DSM 19436</name>
    <dbReference type="NCBI Taxonomy" id="1122133"/>
    <lineage>
        <taxon>Bacteria</taxon>
        <taxon>Pseudomonadati</taxon>
        <taxon>Pseudomonadota</taxon>
        <taxon>Alphaproteobacteria</taxon>
        <taxon>Hyphomicrobiales</taxon>
        <taxon>Kaistiaceae</taxon>
        <taxon>Kaistia</taxon>
    </lineage>
</organism>
<name>A0A1M4UGJ7_9HYPH</name>
<gene>
    <name evidence="2" type="ORF">SAMN02745157_0437</name>
</gene>
<dbReference type="Proteomes" id="UP000184485">
    <property type="component" value="Unassembled WGS sequence"/>
</dbReference>
<proteinExistence type="predicted"/>
<dbReference type="OrthoDB" id="7335270at2"/>
<evidence type="ECO:0000313" key="2">
    <source>
        <dbReference type="EMBL" id="SHE55758.1"/>
    </source>
</evidence>
<feature type="transmembrane region" description="Helical" evidence="1">
    <location>
        <begin position="168"/>
        <end position="194"/>
    </location>
</feature>
<dbReference type="RefSeq" id="WP_139251294.1">
    <property type="nucleotide sequence ID" value="NZ_FQUP01000001.1"/>
</dbReference>
<dbReference type="STRING" id="1122133.SAMN02745157_0437"/>
<feature type="transmembrane region" description="Helical" evidence="1">
    <location>
        <begin position="214"/>
        <end position="234"/>
    </location>
</feature>
<keyword evidence="1" id="KW-0472">Membrane</keyword>
<accession>A0A1M4UGJ7</accession>
<feature type="transmembrane region" description="Helical" evidence="1">
    <location>
        <begin position="74"/>
        <end position="92"/>
    </location>
</feature>
<sequence length="317" mass="31971">MMTRNILIGLGAGLAAALLFASVISGTTLALPLFLLSPLPVAIAGIGFGTLSGATAACLAAAVIAAAFNPLAGLLHLLVFGAPVAWAAHLVGLSRPHDTTPDAVEWFPLGMVLSRLALATAVGIVAAGVLLGFDPATLVTQTVQAFEAWLSAGGAGAEAPTSEQLTPIVSFSVALMPATAGCFALGTAVLNLWLGGHIARMSGLLRRSWAPMWTVVPASFLVPALGVALVGCILPGGAGHIAAAFAGALGFAFALAGYGAMHALLRGKPGRFAMLFLVYAASFVFMLPIVIMAVLGVADTVWNFRFRRSAGGTGAAT</sequence>
<keyword evidence="1" id="KW-1133">Transmembrane helix</keyword>
<feature type="transmembrane region" description="Helical" evidence="1">
    <location>
        <begin position="112"/>
        <end position="133"/>
    </location>
</feature>
<reference evidence="2 3" key="1">
    <citation type="submission" date="2016-11" db="EMBL/GenBank/DDBJ databases">
        <authorList>
            <person name="Jaros S."/>
            <person name="Januszkiewicz K."/>
            <person name="Wedrychowicz H."/>
        </authorList>
    </citation>
    <scope>NUCLEOTIDE SEQUENCE [LARGE SCALE GENOMIC DNA]</scope>
    <source>
        <strain evidence="2 3">DSM 19436</strain>
    </source>
</reference>
<feature type="transmembrane region" description="Helical" evidence="1">
    <location>
        <begin position="40"/>
        <end position="67"/>
    </location>
</feature>